<dbReference type="Proteomes" id="UP000011980">
    <property type="component" value="Unassembled WGS sequence"/>
</dbReference>
<dbReference type="PROSITE" id="PS50024">
    <property type="entry name" value="SEA"/>
    <property type="match status" value="1"/>
</dbReference>
<proteinExistence type="predicted"/>
<dbReference type="InterPro" id="IPR000082">
    <property type="entry name" value="SEA_dom"/>
</dbReference>
<accession>M6FEP2</accession>
<comment type="caution">
    <text evidence="2">The sequence shown here is derived from an EMBL/GenBank/DDBJ whole genome shotgun (WGS) entry which is preliminary data.</text>
</comment>
<sequence>MNCKDSSNYQSKIYMTNLQEYKEEESSLIQKINELQGSIQDKILKIL</sequence>
<evidence type="ECO:0000259" key="1">
    <source>
        <dbReference type="PROSITE" id="PS50024"/>
    </source>
</evidence>
<name>M6FEP2_9LEPT</name>
<dbReference type="PATRIC" id="fig|1240687.3.peg.841"/>
<protein>
    <recommendedName>
        <fullName evidence="1">SEA domain-containing protein</fullName>
    </recommendedName>
</protein>
<reference evidence="2 3" key="1">
    <citation type="submission" date="2013-01" db="EMBL/GenBank/DDBJ databases">
        <authorList>
            <person name="Harkins D.M."/>
            <person name="Durkin A.S."/>
            <person name="Brinkac L.M."/>
            <person name="Haft D.H."/>
            <person name="Selengut J.D."/>
            <person name="Sanka R."/>
            <person name="DePew J."/>
            <person name="Purushe J."/>
            <person name="Galloway R.L."/>
            <person name="Vinetz J.M."/>
            <person name="Sutton G.G."/>
            <person name="Nierman W.C."/>
            <person name="Fouts D.E."/>
        </authorList>
    </citation>
    <scope>NUCLEOTIDE SEQUENCE [LARGE SCALE GENOMIC DNA]</scope>
    <source>
        <strain evidence="2 3">Nikolaevo</strain>
    </source>
</reference>
<organism evidence="2 3">
    <name type="scientific">Leptospira kirschneri serovar Bulgarica str. Nikolaevo</name>
    <dbReference type="NCBI Taxonomy" id="1240687"/>
    <lineage>
        <taxon>Bacteria</taxon>
        <taxon>Pseudomonadati</taxon>
        <taxon>Spirochaetota</taxon>
        <taxon>Spirochaetia</taxon>
        <taxon>Leptospirales</taxon>
        <taxon>Leptospiraceae</taxon>
        <taxon>Leptospira</taxon>
    </lineage>
</organism>
<feature type="domain" description="SEA" evidence="1">
    <location>
        <begin position="5"/>
        <end position="47"/>
    </location>
</feature>
<gene>
    <name evidence="2" type="ORF">LEP1GSC008_0781</name>
</gene>
<dbReference type="EMBL" id="ANCE01000050">
    <property type="protein sequence ID" value="EMK25527.1"/>
    <property type="molecule type" value="Genomic_DNA"/>
</dbReference>
<dbReference type="AlphaFoldDB" id="M6FEP2"/>
<evidence type="ECO:0000313" key="3">
    <source>
        <dbReference type="Proteomes" id="UP000011980"/>
    </source>
</evidence>
<evidence type="ECO:0000313" key="2">
    <source>
        <dbReference type="EMBL" id="EMK25527.1"/>
    </source>
</evidence>